<proteinExistence type="predicted"/>
<keyword evidence="2" id="KW-1185">Reference proteome</keyword>
<dbReference type="Proteomes" id="UP001055879">
    <property type="component" value="Linkage Group LG01"/>
</dbReference>
<organism evidence="1 2">
    <name type="scientific">Arctium lappa</name>
    <name type="common">Greater burdock</name>
    <name type="synonym">Lappa major</name>
    <dbReference type="NCBI Taxonomy" id="4217"/>
    <lineage>
        <taxon>Eukaryota</taxon>
        <taxon>Viridiplantae</taxon>
        <taxon>Streptophyta</taxon>
        <taxon>Embryophyta</taxon>
        <taxon>Tracheophyta</taxon>
        <taxon>Spermatophyta</taxon>
        <taxon>Magnoliopsida</taxon>
        <taxon>eudicotyledons</taxon>
        <taxon>Gunneridae</taxon>
        <taxon>Pentapetalae</taxon>
        <taxon>asterids</taxon>
        <taxon>campanulids</taxon>
        <taxon>Asterales</taxon>
        <taxon>Asteraceae</taxon>
        <taxon>Carduoideae</taxon>
        <taxon>Cardueae</taxon>
        <taxon>Arctiinae</taxon>
        <taxon>Arctium</taxon>
    </lineage>
</organism>
<sequence length="746" mass="82756">MFLSKLSYLLRSVQMMMLTFLPLGLRVWEVILKLRTNQWKKRQLLGFVRPEFEFGYGALGGGNEDEMRSHDMQSKSPLLSQHRTPPPTTTKQRQPPPQILQTENHIRLFNKNQYTHTRRSRSTHRMDFDVPTDLINRAQIGFREGAGLSLFDLKDTTVPSLPTVEASISTLESSPSYLRCKYCSGKLLRGLQSLICIYCGEYQKKDLHPDPISFNSSNGYRWLLQSLNLNGSERVGSLAEGSGIHGGQSPAEDEVTLSKLLDLQISWRDKPKKPENSFDNKNSEHGSSLNVGTADLDNFFTESKRAIVSDASEEQPITSKNDQNKAFGGHENLTLFQNVLPLDTTVTSSIYSSGDASSGWNAEFQSADTKMEDENFKSADPFVGAEADLSVHMDAVFGQMEGLNNKKLNDDSNTVSSTGKDWIQGDLFANMSSATFQQTEQLESVVQAKDGLSGHLNEISSEGIDGDWFSDGIWQTSSANTAAVAQQDDLLDLVAKHNEGSSQNNLNDSSSDGVSLDWFENTNWPKSTANNTTANKDENSFDIKPQVDAVSSPSLVNDLIQNDLLYNASSQMSSHTERPDFDDSNKHYSDTTDWFQDSQWPFGASSATTMVANKDDDSFDEWNDFTSSTGNQSSFPDSWKQSSNENVAPSEKISELNLFPSTTDPQEMDFGNFSQSDLFSGSSGNKNLNDTQEVYNSFSEASTASRKNSNGEEGGKKEDVEMVLSQMHDLSFMLKNELSVPSKPQG</sequence>
<reference evidence="2" key="1">
    <citation type="journal article" date="2022" name="Mol. Ecol. Resour.">
        <title>The genomes of chicory, endive, great burdock and yacon provide insights into Asteraceae palaeo-polyploidization history and plant inulin production.</title>
        <authorList>
            <person name="Fan W."/>
            <person name="Wang S."/>
            <person name="Wang H."/>
            <person name="Wang A."/>
            <person name="Jiang F."/>
            <person name="Liu H."/>
            <person name="Zhao H."/>
            <person name="Xu D."/>
            <person name="Zhang Y."/>
        </authorList>
    </citation>
    <scope>NUCLEOTIDE SEQUENCE [LARGE SCALE GENOMIC DNA]</scope>
    <source>
        <strain evidence="2">cv. Niubang</strain>
    </source>
</reference>
<accession>A0ACB9FE97</accession>
<reference evidence="1 2" key="2">
    <citation type="journal article" date="2022" name="Mol. Ecol. Resour.">
        <title>The genomes of chicory, endive, great burdock and yacon provide insights into Asteraceae paleo-polyploidization history and plant inulin production.</title>
        <authorList>
            <person name="Fan W."/>
            <person name="Wang S."/>
            <person name="Wang H."/>
            <person name="Wang A."/>
            <person name="Jiang F."/>
            <person name="Liu H."/>
            <person name="Zhao H."/>
            <person name="Xu D."/>
            <person name="Zhang Y."/>
        </authorList>
    </citation>
    <scope>NUCLEOTIDE SEQUENCE [LARGE SCALE GENOMIC DNA]</scope>
    <source>
        <strain evidence="2">cv. Niubang</strain>
    </source>
</reference>
<protein>
    <submittedName>
        <fullName evidence="1">Uncharacterized protein</fullName>
    </submittedName>
</protein>
<evidence type="ECO:0000313" key="2">
    <source>
        <dbReference type="Proteomes" id="UP001055879"/>
    </source>
</evidence>
<name>A0ACB9FE97_ARCLA</name>
<evidence type="ECO:0000313" key="1">
    <source>
        <dbReference type="EMBL" id="KAI3769658.1"/>
    </source>
</evidence>
<dbReference type="EMBL" id="CM042047">
    <property type="protein sequence ID" value="KAI3769658.1"/>
    <property type="molecule type" value="Genomic_DNA"/>
</dbReference>
<comment type="caution">
    <text evidence="1">The sequence shown here is derived from an EMBL/GenBank/DDBJ whole genome shotgun (WGS) entry which is preliminary data.</text>
</comment>
<gene>
    <name evidence="1" type="ORF">L6452_00767</name>
</gene>